<name>A0AAE3FNE8_9EURY</name>
<evidence type="ECO:0000256" key="2">
    <source>
        <dbReference type="ARBA" id="ARBA00007958"/>
    </source>
</evidence>
<dbReference type="EMBL" id="JAKRVY010000001">
    <property type="protein sequence ID" value="MCL9812752.1"/>
    <property type="molecule type" value="Genomic_DNA"/>
</dbReference>
<comment type="similarity">
    <text evidence="2">Belongs to the HAD-like hydrolase superfamily.</text>
</comment>
<reference evidence="6 7" key="1">
    <citation type="journal article" date="2022" name="Syst. Appl. Microbiol.">
        <title>Natronocalculus amylovorans gen. nov., sp. nov., and Natranaeroarchaeum aerophilus sp. nov., dominant culturable amylolytic natronoarchaea from hypersaline soda lakes in southwestern Siberia.</title>
        <authorList>
            <person name="Sorokin D.Y."/>
            <person name="Elcheninov A.G."/>
            <person name="Khizhniak T.V."/>
            <person name="Koenen M."/>
            <person name="Bale N.J."/>
            <person name="Damste J.S.S."/>
            <person name="Kublanov I.V."/>
        </authorList>
    </citation>
    <scope>NUCLEOTIDE SEQUENCE [LARGE SCALE GENOMIC DNA]</scope>
    <source>
        <strain evidence="6 7">AArc-St1-1</strain>
    </source>
</reference>
<evidence type="ECO:0000256" key="3">
    <source>
        <dbReference type="ARBA" id="ARBA00022723"/>
    </source>
</evidence>
<dbReference type="InterPro" id="IPR051400">
    <property type="entry name" value="HAD-like_hydrolase"/>
</dbReference>
<dbReference type="NCBIfam" id="TIGR01509">
    <property type="entry name" value="HAD-SF-IA-v3"/>
    <property type="match status" value="1"/>
</dbReference>
<keyword evidence="5" id="KW-0460">Magnesium</keyword>
<dbReference type="AlphaFoldDB" id="A0AAE3FNE8"/>
<evidence type="ECO:0000256" key="1">
    <source>
        <dbReference type="ARBA" id="ARBA00001946"/>
    </source>
</evidence>
<organism evidence="6 7">
    <name type="scientific">Natranaeroarchaeum aerophilus</name>
    <dbReference type="NCBI Taxonomy" id="2917711"/>
    <lineage>
        <taxon>Archaea</taxon>
        <taxon>Methanobacteriati</taxon>
        <taxon>Methanobacteriota</taxon>
        <taxon>Stenosarchaea group</taxon>
        <taxon>Halobacteria</taxon>
        <taxon>Halobacteriales</taxon>
        <taxon>Natronoarchaeaceae</taxon>
        <taxon>Natranaeroarchaeum</taxon>
    </lineage>
</organism>
<dbReference type="InterPro" id="IPR023214">
    <property type="entry name" value="HAD_sf"/>
</dbReference>
<sequence length="219" mass="23361">MTVSAVVFDLDETLAIPRRERQTLMTDAMASIGAPTPTREEYLEAHRQHLTGETRAPIFTDIFEAYDDDADPAAAAAAYRDEIAGSLRPVTDAESLLADLRGNYRVGLLTNGPVVAQRDKLATLGWEDLFDEAIVTGELSAGKPDTRAFEAILDALDVPAAETVYIGDKVRTDIHGAKDAGLRAIQVLYAGGPEPDDSADAHVDRAAMATELPAALGAL</sequence>
<evidence type="ECO:0000313" key="7">
    <source>
        <dbReference type="Proteomes" id="UP001202674"/>
    </source>
</evidence>
<dbReference type="Gene3D" id="1.20.120.710">
    <property type="entry name" value="Haloacid dehalogenase hydrolase-like domain"/>
    <property type="match status" value="1"/>
</dbReference>
<dbReference type="Gene3D" id="3.40.50.1000">
    <property type="entry name" value="HAD superfamily/HAD-like"/>
    <property type="match status" value="1"/>
</dbReference>
<dbReference type="SUPFAM" id="SSF56784">
    <property type="entry name" value="HAD-like"/>
    <property type="match status" value="1"/>
</dbReference>
<dbReference type="Proteomes" id="UP001202674">
    <property type="component" value="Unassembled WGS sequence"/>
</dbReference>
<keyword evidence="3" id="KW-0479">Metal-binding</keyword>
<dbReference type="GO" id="GO:0044281">
    <property type="term" value="P:small molecule metabolic process"/>
    <property type="evidence" value="ECO:0007669"/>
    <property type="project" value="UniProtKB-ARBA"/>
</dbReference>
<protein>
    <submittedName>
        <fullName evidence="6">HAD family hydrolase</fullName>
    </submittedName>
</protein>
<dbReference type="PANTHER" id="PTHR46470">
    <property type="entry name" value="N-ACYLNEURAMINATE-9-PHOSPHATASE"/>
    <property type="match status" value="1"/>
</dbReference>
<dbReference type="GO" id="GO:0046872">
    <property type="term" value="F:metal ion binding"/>
    <property type="evidence" value="ECO:0007669"/>
    <property type="project" value="UniProtKB-KW"/>
</dbReference>
<dbReference type="InterPro" id="IPR036412">
    <property type="entry name" value="HAD-like_sf"/>
</dbReference>
<gene>
    <name evidence="6" type="ORF">AArcSt11_03680</name>
</gene>
<keyword evidence="7" id="KW-1185">Reference proteome</keyword>
<proteinExistence type="inferred from homology"/>
<dbReference type="RefSeq" id="WP_250594726.1">
    <property type="nucleotide sequence ID" value="NZ_JAKRVY010000001.1"/>
</dbReference>
<dbReference type="InterPro" id="IPR006439">
    <property type="entry name" value="HAD-SF_hydro_IA"/>
</dbReference>
<evidence type="ECO:0000256" key="5">
    <source>
        <dbReference type="ARBA" id="ARBA00022842"/>
    </source>
</evidence>
<dbReference type="SFLD" id="SFLDS00003">
    <property type="entry name" value="Haloacid_Dehalogenase"/>
    <property type="match status" value="1"/>
</dbReference>
<dbReference type="SFLD" id="SFLDG01129">
    <property type="entry name" value="C1.5:_HAD__Beta-PGM__Phosphata"/>
    <property type="match status" value="1"/>
</dbReference>
<keyword evidence="4 6" id="KW-0378">Hydrolase</keyword>
<dbReference type="NCBIfam" id="TIGR01549">
    <property type="entry name" value="HAD-SF-IA-v1"/>
    <property type="match status" value="1"/>
</dbReference>
<dbReference type="PRINTS" id="PR00413">
    <property type="entry name" value="HADHALOGNASE"/>
</dbReference>
<dbReference type="GO" id="GO:0016791">
    <property type="term" value="F:phosphatase activity"/>
    <property type="evidence" value="ECO:0007669"/>
    <property type="project" value="TreeGrafter"/>
</dbReference>
<comment type="cofactor">
    <cofactor evidence="1">
        <name>Mg(2+)</name>
        <dbReference type="ChEBI" id="CHEBI:18420"/>
    </cofactor>
</comment>
<accession>A0AAE3FNE8</accession>
<evidence type="ECO:0000313" key="6">
    <source>
        <dbReference type="EMBL" id="MCL9812752.1"/>
    </source>
</evidence>
<evidence type="ECO:0000256" key="4">
    <source>
        <dbReference type="ARBA" id="ARBA00022801"/>
    </source>
</evidence>
<comment type="caution">
    <text evidence="6">The sequence shown here is derived from an EMBL/GenBank/DDBJ whole genome shotgun (WGS) entry which is preliminary data.</text>
</comment>
<dbReference type="PANTHER" id="PTHR46470:SF2">
    <property type="entry name" value="GLYCERALDEHYDE 3-PHOSPHATE PHOSPHATASE"/>
    <property type="match status" value="1"/>
</dbReference>
<dbReference type="Pfam" id="PF00702">
    <property type="entry name" value="Hydrolase"/>
    <property type="match status" value="1"/>
</dbReference>